<sequence length="117" mass="12773">MSSPLVTVERKISVNNWKKPPAEAESVWETPASTGWDTESCSPALWLENSLSSCSLCDALYDLHSCAEDTQEAGPSGHHRRFPLSAGAVAMATTYEAVEVNHGLDRRLTLLRPESES</sequence>
<dbReference type="Proteomes" id="UP001153269">
    <property type="component" value="Unassembled WGS sequence"/>
</dbReference>
<evidence type="ECO:0000313" key="2">
    <source>
        <dbReference type="Proteomes" id="UP001153269"/>
    </source>
</evidence>
<name>A0A9N7V609_PLEPL</name>
<dbReference type="AlphaFoldDB" id="A0A9N7V609"/>
<protein>
    <submittedName>
        <fullName evidence="1">Uncharacterized protein</fullName>
    </submittedName>
</protein>
<accession>A0A9N7V609</accession>
<proteinExistence type="predicted"/>
<reference evidence="1" key="1">
    <citation type="submission" date="2020-03" db="EMBL/GenBank/DDBJ databases">
        <authorList>
            <person name="Weist P."/>
        </authorList>
    </citation>
    <scope>NUCLEOTIDE SEQUENCE</scope>
</reference>
<organism evidence="1 2">
    <name type="scientific">Pleuronectes platessa</name>
    <name type="common">European plaice</name>
    <dbReference type="NCBI Taxonomy" id="8262"/>
    <lineage>
        <taxon>Eukaryota</taxon>
        <taxon>Metazoa</taxon>
        <taxon>Chordata</taxon>
        <taxon>Craniata</taxon>
        <taxon>Vertebrata</taxon>
        <taxon>Euteleostomi</taxon>
        <taxon>Actinopterygii</taxon>
        <taxon>Neopterygii</taxon>
        <taxon>Teleostei</taxon>
        <taxon>Neoteleostei</taxon>
        <taxon>Acanthomorphata</taxon>
        <taxon>Carangaria</taxon>
        <taxon>Pleuronectiformes</taxon>
        <taxon>Pleuronectoidei</taxon>
        <taxon>Pleuronectidae</taxon>
        <taxon>Pleuronectes</taxon>
    </lineage>
</organism>
<gene>
    <name evidence="1" type="ORF">PLEPLA_LOCUS34062</name>
</gene>
<evidence type="ECO:0000313" key="1">
    <source>
        <dbReference type="EMBL" id="CAB1446333.1"/>
    </source>
</evidence>
<comment type="caution">
    <text evidence="1">The sequence shown here is derived from an EMBL/GenBank/DDBJ whole genome shotgun (WGS) entry which is preliminary data.</text>
</comment>
<dbReference type="EMBL" id="CADEAL010003912">
    <property type="protein sequence ID" value="CAB1446333.1"/>
    <property type="molecule type" value="Genomic_DNA"/>
</dbReference>
<keyword evidence="2" id="KW-1185">Reference proteome</keyword>